<dbReference type="Gene3D" id="3.30.565.10">
    <property type="entry name" value="Histidine kinase-like ATPase, C-terminal domain"/>
    <property type="match status" value="1"/>
</dbReference>
<dbReference type="PANTHER" id="PTHR32387">
    <property type="entry name" value="WU:FJ29H11"/>
    <property type="match status" value="1"/>
</dbReference>
<reference evidence="1" key="1">
    <citation type="journal article" date="2020" name="Stud. Mycol.">
        <title>101 Dothideomycetes genomes: a test case for predicting lifestyles and emergence of pathogens.</title>
        <authorList>
            <person name="Haridas S."/>
            <person name="Albert R."/>
            <person name="Binder M."/>
            <person name="Bloem J."/>
            <person name="Labutti K."/>
            <person name="Salamov A."/>
            <person name="Andreopoulos B."/>
            <person name="Baker S."/>
            <person name="Barry K."/>
            <person name="Bills G."/>
            <person name="Bluhm B."/>
            <person name="Cannon C."/>
            <person name="Castanera R."/>
            <person name="Culley D."/>
            <person name="Daum C."/>
            <person name="Ezra D."/>
            <person name="Gonzalez J."/>
            <person name="Henrissat B."/>
            <person name="Kuo A."/>
            <person name="Liang C."/>
            <person name="Lipzen A."/>
            <person name="Lutzoni F."/>
            <person name="Magnuson J."/>
            <person name="Mondo S."/>
            <person name="Nolan M."/>
            <person name="Ohm R."/>
            <person name="Pangilinan J."/>
            <person name="Park H.-J."/>
            <person name="Ramirez L."/>
            <person name="Alfaro M."/>
            <person name="Sun H."/>
            <person name="Tritt A."/>
            <person name="Yoshinaga Y."/>
            <person name="Zwiers L.-H."/>
            <person name="Turgeon B."/>
            <person name="Goodwin S."/>
            <person name="Spatafora J."/>
            <person name="Crous P."/>
            <person name="Grigoriev I."/>
        </authorList>
    </citation>
    <scope>NUCLEOTIDE SEQUENCE</scope>
    <source>
        <strain evidence="1">ATCC 36951</strain>
    </source>
</reference>
<dbReference type="SUPFAM" id="SSF55874">
    <property type="entry name" value="ATPase domain of HSP90 chaperone/DNA topoisomerase II/histidine kinase"/>
    <property type="match status" value="1"/>
</dbReference>
<sequence length="1587" mass="179904">MATRDAAKAAVQRISDKFGHLDEEELERLGRFDPALKRKVERSLLAKDELAGHAIITLAQNIYGSNARFVFELLQNADDNKFTNAHTRGALPYVSFHVHPDRIILECNEDGFTEQDLQAICTVGKSSKSASHGYIGAKGIGFKSVFIAAWKVHVQSGHYSFYFKHRKGESGLGMAVPIWQDTESKPPTSMTRMTLYLHDTEGEDHPQNRRDTIFNQLSDLQETSLLFFRNLKKIELSFYDEGKTLKSTRKLQITITNSHRAVLETIECQKTGSEVRSSKHYHVTRHTATGLSQSVSRQVPQTEEARLAASRAEVVLAFPLTEHSEPILEYQELFAFLPVRESHFKFIIQSDFDTSASRQEVTTTSARNRDLLNGIADAFIQAVLEFCDHTDLCYTWPQYLPLKRDGLDAFWSVLRSKICRRISEHRLLMPRHGTQLRRLDTIVRMDQSFMDDLGNPLLDDPTTSHFVSKRYVKEAVSPYLSDYGLQVMNDDLILRLLRIDLEDPDSKMKSRTTSQLWHTIMARTLTPMVTKTQVRALSCLPLRGGVWVSPDSGSVYLPTVSGLQIPQGINLRILDSSAVSNSDRRALYEAFGAAEPPIAVVRKSVSKALQPLLSSINLDESRGQLHFLYMSQLREPRPTRSDHKGFRLLTEDDMKATPTDEDVYLRNNDPYGAQKLLDPGFGAAGMKHLWADEGNHVRNSTVLSTTIQDMSAVSLCKSRLTKSCTLRQTYVPLPTLTKLRERFMEEDEAFPFLQLGATTPSERLLTHWTFLNEAFLVGIDDNIPFLLDILLWIEHANPDPSTISRPERITDLYLTIYAKFMASEDQDSERHMIVEFLEEQTCLFVPTSAHDAAAWTAPQYCLWDAPPSMIRKYSLKHTMEQFLGPGQLSGVSQFFQHVLKVPDASWEEIIGELESMRDKEIDDFDQVSILYRRLANEASDDRKRHGDEIGEWYTTSECLWSSTTDIRGKVTLNDQYEDLKDFFLDIVGVKLLTLQMVYDELLQTDSTTTVAEVKSAVWSLNALLQAERNSPLDVHALVKKKIFPISSPDGTTSLVSIDEAFSIGDREHLTTHFKHRIKMLDYDLFEIRQLATFLEWAGITSRCLSRSVKEMTSANDDKAQAMSVMALDLRYKAHAILRVAASFNSPRYNSDGPALYKNLQGIKTMVTDDISSVLTLSQDGILTTVEKQGNMHIGETDDGVTIYVPRNKRKQKFCFSSPLPTNLAAWLMRNPVTLIEEDVDGEMVTVLSSLISDGPAVVDLILDDKGIAQVPIENEDPRHEEQDEDDIDPDDFVEHDLVNVLVATSLTPVSDHRLSATDDGVVEVVSRQAGATSRRSGGYTPVFTVPHEDHAIREDDHYRELLERVVRAASRARFPSKYMSARGALGSGGSTAMGYNGFESELRYRSSSQFERNFRVGAAGELYVFELLRRLADPTLRGWSRDNWQSSIRNRVSILEDYTGMRGWAAPETSDLVYDDTFGDFTSLLIDHGYLNQSEWRNARPYYYLEVKTTTGPCGNPFYMSKGQYQRMMKIHHEQERREVYIVFRVFEIESEERMAMKVYVDPAQMDLDDQLVFTGENWSVTPGAAS</sequence>
<accession>A0A6A6CX30</accession>
<dbReference type="NCBIfam" id="NF047352">
    <property type="entry name" value="P_loop_sacsin"/>
    <property type="match status" value="1"/>
</dbReference>
<dbReference type="EMBL" id="ML993585">
    <property type="protein sequence ID" value="KAF2170402.1"/>
    <property type="molecule type" value="Genomic_DNA"/>
</dbReference>
<dbReference type="RefSeq" id="XP_033671291.1">
    <property type="nucleotide sequence ID" value="XM_033810476.1"/>
</dbReference>
<protein>
    <recommendedName>
        <fullName evidence="3">Protein NO VEIN C-terminal domain-containing protein</fullName>
    </recommendedName>
</protein>
<keyword evidence="2" id="KW-1185">Reference proteome</keyword>
<evidence type="ECO:0000313" key="1">
    <source>
        <dbReference type="EMBL" id="KAF2170402.1"/>
    </source>
</evidence>
<organism evidence="1 2">
    <name type="scientific">Zasmidium cellare ATCC 36951</name>
    <dbReference type="NCBI Taxonomy" id="1080233"/>
    <lineage>
        <taxon>Eukaryota</taxon>
        <taxon>Fungi</taxon>
        <taxon>Dikarya</taxon>
        <taxon>Ascomycota</taxon>
        <taxon>Pezizomycotina</taxon>
        <taxon>Dothideomycetes</taxon>
        <taxon>Dothideomycetidae</taxon>
        <taxon>Mycosphaerellales</taxon>
        <taxon>Mycosphaerellaceae</taxon>
        <taxon>Zasmidium</taxon>
    </lineage>
</organism>
<proteinExistence type="predicted"/>
<dbReference type="PANTHER" id="PTHR32387:SF0">
    <property type="entry name" value="PROTEIN NO VEIN"/>
    <property type="match status" value="1"/>
</dbReference>
<dbReference type="Proteomes" id="UP000799537">
    <property type="component" value="Unassembled WGS sequence"/>
</dbReference>
<evidence type="ECO:0000313" key="2">
    <source>
        <dbReference type="Proteomes" id="UP000799537"/>
    </source>
</evidence>
<dbReference type="GeneID" id="54563748"/>
<evidence type="ECO:0008006" key="3">
    <source>
        <dbReference type="Google" id="ProtNLM"/>
    </source>
</evidence>
<dbReference type="OrthoDB" id="1262810at2759"/>
<dbReference type="InterPro" id="IPR052957">
    <property type="entry name" value="Auxin_embryo_med"/>
</dbReference>
<name>A0A6A6CX30_ZASCE</name>
<dbReference type="InterPro" id="IPR036890">
    <property type="entry name" value="HATPase_C_sf"/>
</dbReference>
<gene>
    <name evidence="1" type="ORF">M409DRAFT_35953</name>
</gene>